<dbReference type="InterPro" id="IPR015018">
    <property type="entry name" value="DUF1905"/>
</dbReference>
<organism evidence="1 2">
    <name type="scientific">Hoeflea ulvae</name>
    <dbReference type="NCBI Taxonomy" id="2983764"/>
    <lineage>
        <taxon>Bacteria</taxon>
        <taxon>Pseudomonadati</taxon>
        <taxon>Pseudomonadota</taxon>
        <taxon>Alphaproteobacteria</taxon>
        <taxon>Hyphomicrobiales</taxon>
        <taxon>Rhizobiaceae</taxon>
        <taxon>Hoeflea</taxon>
    </lineage>
</organism>
<dbReference type="Pfam" id="PF08922">
    <property type="entry name" value="DUF1905"/>
    <property type="match status" value="1"/>
</dbReference>
<reference evidence="1" key="1">
    <citation type="submission" date="2022-10" db="EMBL/GenBank/DDBJ databases">
        <title>Hoeflea sp. J2-29, isolated from marine algae.</title>
        <authorList>
            <person name="Kristyanto S."/>
            <person name="Kim J.M."/>
            <person name="Jeon C.O."/>
        </authorList>
    </citation>
    <scope>NUCLEOTIDE SEQUENCE</scope>
    <source>
        <strain evidence="1">J2-29</strain>
    </source>
</reference>
<dbReference type="EMBL" id="JAOVZQ010000001">
    <property type="protein sequence ID" value="MCY0095064.1"/>
    <property type="molecule type" value="Genomic_DNA"/>
</dbReference>
<proteinExistence type="predicted"/>
<dbReference type="Gene3D" id="2.40.30.100">
    <property type="entry name" value="AF2212/PG0164-like"/>
    <property type="match status" value="1"/>
</dbReference>
<sequence>MQPEQSYSFEAELRLVQSAKAAWHFVTVPQEHSHRIRFYAGRTNGFGSIRVRAAIGDSGWSTSLFPDKASGCYLLPVKAAIRSAQSIAQGDRIRVNLVIG</sequence>
<protein>
    <submittedName>
        <fullName evidence="1">DUF1905 domain-containing protein</fullName>
    </submittedName>
</protein>
<evidence type="ECO:0000313" key="1">
    <source>
        <dbReference type="EMBL" id="MCY0095064.1"/>
    </source>
</evidence>
<accession>A0ABT3YGN5</accession>
<dbReference type="InterPro" id="IPR037079">
    <property type="entry name" value="AF2212/PG0164-like_sf"/>
</dbReference>
<evidence type="ECO:0000313" key="2">
    <source>
        <dbReference type="Proteomes" id="UP001081283"/>
    </source>
</evidence>
<keyword evidence="2" id="KW-1185">Reference proteome</keyword>
<dbReference type="Proteomes" id="UP001081283">
    <property type="component" value="Unassembled WGS sequence"/>
</dbReference>
<dbReference type="SUPFAM" id="SSF141694">
    <property type="entry name" value="AF2212/PG0164-like"/>
    <property type="match status" value="1"/>
</dbReference>
<comment type="caution">
    <text evidence="1">The sequence shown here is derived from an EMBL/GenBank/DDBJ whole genome shotgun (WGS) entry which is preliminary data.</text>
</comment>
<dbReference type="RefSeq" id="WP_267612966.1">
    <property type="nucleotide sequence ID" value="NZ_JAOVZQ010000001.1"/>
</dbReference>
<name>A0ABT3YGN5_9HYPH</name>
<gene>
    <name evidence="1" type="ORF">OEG82_13670</name>
</gene>